<gene>
    <name evidence="1" type="ORF">EPICR_70106</name>
</gene>
<proteinExistence type="predicted"/>
<reference evidence="1" key="1">
    <citation type="submission" date="2019-01" db="EMBL/GenBank/DDBJ databases">
        <authorList>
            <consortium name="Genoscope - CEA"/>
            <person name="William W."/>
        </authorList>
    </citation>
    <scope>NUCLEOTIDE SEQUENCE</scope>
    <source>
        <strain evidence="1">CR-1</strain>
    </source>
</reference>
<dbReference type="EMBL" id="CAACVI010000050">
    <property type="protein sequence ID" value="VEN75264.1"/>
    <property type="molecule type" value="Genomic_DNA"/>
</dbReference>
<sequence length="51" mass="6190">MRNTDWSREIYTEGELDPQSTIRNFRIVQREGNREVSREQRVQRLVGNIQK</sequence>
<name>A0A484HJF9_9BACT</name>
<evidence type="ECO:0000313" key="1">
    <source>
        <dbReference type="EMBL" id="VEN75264.1"/>
    </source>
</evidence>
<dbReference type="AlphaFoldDB" id="A0A484HJF9"/>
<organism evidence="1">
    <name type="scientific">uncultured Desulfobacteraceae bacterium</name>
    <dbReference type="NCBI Taxonomy" id="218296"/>
    <lineage>
        <taxon>Bacteria</taxon>
        <taxon>Pseudomonadati</taxon>
        <taxon>Thermodesulfobacteriota</taxon>
        <taxon>Desulfobacteria</taxon>
        <taxon>Desulfobacterales</taxon>
        <taxon>Desulfobacteraceae</taxon>
        <taxon>environmental samples</taxon>
    </lineage>
</organism>
<protein>
    <submittedName>
        <fullName evidence="1">Uncharacterized protein</fullName>
    </submittedName>
</protein>
<accession>A0A484HJF9</accession>